<evidence type="ECO:0000313" key="3">
    <source>
        <dbReference type="Proteomes" id="UP000230709"/>
    </source>
</evidence>
<dbReference type="AlphaFoldDB" id="A0A2D2D103"/>
<feature type="chain" id="PRO_5013743151" description="SH3 domain-containing protein" evidence="1">
    <location>
        <begin position="23"/>
        <end position="112"/>
    </location>
</feature>
<dbReference type="Proteomes" id="UP000230709">
    <property type="component" value="Chromosome"/>
</dbReference>
<organism evidence="2 3">
    <name type="scientific">Methylosinus trichosporium (strain ATCC 35070 / NCIMB 11131 / UNIQEM 75 / OB3b)</name>
    <dbReference type="NCBI Taxonomy" id="595536"/>
    <lineage>
        <taxon>Bacteria</taxon>
        <taxon>Pseudomonadati</taxon>
        <taxon>Pseudomonadota</taxon>
        <taxon>Alphaproteobacteria</taxon>
        <taxon>Hyphomicrobiales</taxon>
        <taxon>Methylocystaceae</taxon>
        <taxon>Methylosinus</taxon>
    </lineage>
</organism>
<dbReference type="STRING" id="595536.GCA_000178815_02591"/>
<keyword evidence="3" id="KW-1185">Reference proteome</keyword>
<evidence type="ECO:0000256" key="1">
    <source>
        <dbReference type="SAM" id="SignalP"/>
    </source>
</evidence>
<dbReference type="EMBL" id="CP023737">
    <property type="protein sequence ID" value="ATQ68675.1"/>
    <property type="molecule type" value="Genomic_DNA"/>
</dbReference>
<dbReference type="KEGG" id="mtw:CQW49_12870"/>
<proteinExistence type="predicted"/>
<feature type="signal peptide" evidence="1">
    <location>
        <begin position="1"/>
        <end position="22"/>
    </location>
</feature>
<dbReference type="RefSeq" id="WP_003609194.1">
    <property type="nucleotide sequence ID" value="NZ_ADVE02000001.1"/>
</dbReference>
<accession>A0A2D2D103</accession>
<reference evidence="3" key="1">
    <citation type="submission" date="2017-10" db="EMBL/GenBank/DDBJ databases">
        <title>Completed PacBio SMRT sequence of Methylosinus trichosporium OB3b reveals presence of a third large plasmid.</title>
        <authorList>
            <person name="Charles T.C."/>
            <person name="Lynch M.D.J."/>
            <person name="Heil J.R."/>
            <person name="Cheng J."/>
        </authorList>
    </citation>
    <scope>NUCLEOTIDE SEQUENCE [LARGE SCALE GENOMIC DNA]</scope>
    <source>
        <strain evidence="3">OB3b</strain>
    </source>
</reference>
<evidence type="ECO:0008006" key="4">
    <source>
        <dbReference type="Google" id="ProtNLM"/>
    </source>
</evidence>
<protein>
    <recommendedName>
        <fullName evidence="4">SH3 domain-containing protein</fullName>
    </recommendedName>
</protein>
<dbReference type="Gene3D" id="2.30.30.40">
    <property type="entry name" value="SH3 Domains"/>
    <property type="match status" value="1"/>
</dbReference>
<evidence type="ECO:0000313" key="2">
    <source>
        <dbReference type="EMBL" id="ATQ68675.1"/>
    </source>
</evidence>
<sequence>MKSKLATLVAVALLAGAGSAIAGPRIVTDLAAFRSGPGVTFMPILAIPPKTVVEVRGHIGGWSRVVYAGNVGFVASSLLARPAIVAPVVAVPAPVVAVPAAIVTAPAPAPLF</sequence>
<name>A0A2D2D103_METT3</name>
<keyword evidence="1" id="KW-0732">Signal</keyword>
<gene>
    <name evidence="2" type="ORF">CQW49_12870</name>
</gene>